<protein>
    <recommendedName>
        <fullName evidence="9">Carbohydrate sulfotransferase</fullName>
        <ecNumber evidence="9">2.8.2.-</ecNumber>
    </recommendedName>
</protein>
<evidence type="ECO:0000256" key="3">
    <source>
        <dbReference type="ARBA" id="ARBA00022679"/>
    </source>
</evidence>
<keyword evidence="12" id="KW-1185">Reference proteome</keyword>
<evidence type="ECO:0000256" key="7">
    <source>
        <dbReference type="ARBA" id="ARBA00023136"/>
    </source>
</evidence>
<proteinExistence type="inferred from homology"/>
<comment type="caution">
    <text evidence="11">The sequence shown here is derived from an EMBL/GenBank/DDBJ whole genome shotgun (WGS) entry which is preliminary data.</text>
</comment>
<keyword evidence="6 9" id="KW-0333">Golgi apparatus</keyword>
<dbReference type="GO" id="GO:0016051">
    <property type="term" value="P:carbohydrate biosynthetic process"/>
    <property type="evidence" value="ECO:0007669"/>
    <property type="project" value="InterPro"/>
</dbReference>
<comment type="subcellular location">
    <subcellularLocation>
        <location evidence="1 9">Golgi apparatus membrane</location>
        <topology evidence="1 9">Single-pass type II membrane protein</topology>
    </subcellularLocation>
</comment>
<evidence type="ECO:0000256" key="10">
    <source>
        <dbReference type="SAM" id="MobiDB-lite"/>
    </source>
</evidence>
<feature type="region of interest" description="Disordered" evidence="10">
    <location>
        <begin position="87"/>
        <end position="117"/>
    </location>
</feature>
<dbReference type="InterPro" id="IPR018011">
    <property type="entry name" value="Carb_sulfotrans_8-10"/>
</dbReference>
<dbReference type="PANTHER" id="PTHR12137">
    <property type="entry name" value="CARBOHYDRATE SULFOTRANSFERASE"/>
    <property type="match status" value="1"/>
</dbReference>
<dbReference type="EMBL" id="JAIWYP010000014">
    <property type="protein sequence ID" value="KAH3706107.1"/>
    <property type="molecule type" value="Genomic_DNA"/>
</dbReference>
<keyword evidence="8 9" id="KW-0325">Glycoprotein</keyword>
<keyword evidence="5" id="KW-1133">Transmembrane helix</keyword>
<keyword evidence="9" id="KW-0119">Carbohydrate metabolism</keyword>
<evidence type="ECO:0000256" key="4">
    <source>
        <dbReference type="ARBA" id="ARBA00022692"/>
    </source>
</evidence>
<sequence length="778" mass="86756">MGILTVVRPYLKSLLTGGALLLVVFYVISGRQMAFYFTPGVARDLHQHNDPRPGNDTLTMSTPVSMSLLLPTLGASLPPWHFRSPQPAIFQNPRPHTPSTTASGGSPGGFSHTNPEGFSHTNPEDIVLISKDSSMVSQLHDMEQRPMHLNTTCFKDVLLNATYKRTERGRFFHSKVYNIAYCKVPKVGSTFWTLLFTTLDNGVDFGKKLLEKKRSSLHNGRYTFSSSFTYVKSAKVATILPTRDPYSRLFSAFIDKSYLPIRINTNYAVLSIQNKSLCATDVSFQEFLNWILNEAKVGKSLDQHWAPIYSICGSCEVNAQYIVKQETFTNDIGVILQKLNVSSEKYNFIMHTLEGKRIQSSLPGIVATILDRSSAPEINRCMPWLEVTRRIWRSFQIQGFIREDRGYPQDTFESIRNSSDPDINARDSLFVIDPPDSDINARDSLFVIDPPDSDINARDSLFVIDPPDSDINARDSLFVIDPPDSDINARDSLFGIDPPDSDINSRDSLFVIDPPDSDINARDSLFVIDPPDSDINARDSLFVIDPPDSDINARDSLFVIDPPDSDINARDSLFVIDPPDSDINARDSLFVIDPPDSDINARDSLFVIDPPDSDINARDSLFVIDPPDSDINARDSLFVIDPPDSDINARDSLFVIDPPDSDINARDSLFVIDPPDSDINARDSLFVIDPPDSDINARDSLFVIDPPDLAFSATAEDPLWHDAAVRRGLAAYCRRPIIARRCSTLRPKTHYGMTLQSVEGWLHIAEDPLSHDAAVLTG</sequence>
<reference evidence="11" key="2">
    <citation type="submission" date="2020-11" db="EMBL/GenBank/DDBJ databases">
        <authorList>
            <person name="McCartney M.A."/>
            <person name="Auch B."/>
            <person name="Kono T."/>
            <person name="Mallez S."/>
            <person name="Becker A."/>
            <person name="Gohl D.M."/>
            <person name="Silverstein K.A.T."/>
            <person name="Koren S."/>
            <person name="Bechman K.B."/>
            <person name="Herman A."/>
            <person name="Abrahante J.E."/>
            <person name="Garbe J."/>
        </authorList>
    </citation>
    <scope>NUCLEOTIDE SEQUENCE</scope>
    <source>
        <strain evidence="11">Duluth1</strain>
        <tissue evidence="11">Whole animal</tissue>
    </source>
</reference>
<evidence type="ECO:0000256" key="2">
    <source>
        <dbReference type="ARBA" id="ARBA00006339"/>
    </source>
</evidence>
<evidence type="ECO:0000256" key="8">
    <source>
        <dbReference type="ARBA" id="ARBA00023180"/>
    </source>
</evidence>
<keyword evidence="9" id="KW-0735">Signal-anchor</keyword>
<evidence type="ECO:0000256" key="6">
    <source>
        <dbReference type="ARBA" id="ARBA00023034"/>
    </source>
</evidence>
<dbReference type="GO" id="GO:0008146">
    <property type="term" value="F:sulfotransferase activity"/>
    <property type="evidence" value="ECO:0007669"/>
    <property type="project" value="InterPro"/>
</dbReference>
<dbReference type="PANTHER" id="PTHR12137:SF54">
    <property type="entry name" value="CARBOHYDRATE SULFOTRANSFERASE"/>
    <property type="match status" value="1"/>
</dbReference>
<dbReference type="InterPro" id="IPR005331">
    <property type="entry name" value="Sulfotransferase"/>
</dbReference>
<dbReference type="EC" id="2.8.2.-" evidence="9"/>
<dbReference type="AlphaFoldDB" id="A0A9D3YWK4"/>
<dbReference type="GO" id="GO:0000139">
    <property type="term" value="C:Golgi membrane"/>
    <property type="evidence" value="ECO:0007669"/>
    <property type="project" value="UniProtKB-SubCell"/>
</dbReference>
<keyword evidence="4" id="KW-0812">Transmembrane</keyword>
<keyword evidence="7" id="KW-0472">Membrane</keyword>
<comment type="similarity">
    <text evidence="2 9">Belongs to the sulfotransferase 2 family.</text>
</comment>
<keyword evidence="3 9" id="KW-0808">Transferase</keyword>
<evidence type="ECO:0000313" key="12">
    <source>
        <dbReference type="Proteomes" id="UP000828390"/>
    </source>
</evidence>
<name>A0A9D3YWK4_DREPO</name>
<gene>
    <name evidence="11" type="ORF">DPMN_065487</name>
</gene>
<accession>A0A9D3YWK4</accession>
<evidence type="ECO:0000256" key="5">
    <source>
        <dbReference type="ARBA" id="ARBA00022989"/>
    </source>
</evidence>
<evidence type="ECO:0000256" key="9">
    <source>
        <dbReference type="RuleBase" id="RU364020"/>
    </source>
</evidence>
<dbReference type="Pfam" id="PF03567">
    <property type="entry name" value="Sulfotransfer_2"/>
    <property type="match status" value="1"/>
</dbReference>
<evidence type="ECO:0000313" key="11">
    <source>
        <dbReference type="EMBL" id="KAH3706107.1"/>
    </source>
</evidence>
<reference evidence="11" key="1">
    <citation type="journal article" date="2019" name="bioRxiv">
        <title>The Genome of the Zebra Mussel, Dreissena polymorpha: A Resource for Invasive Species Research.</title>
        <authorList>
            <person name="McCartney M.A."/>
            <person name="Auch B."/>
            <person name="Kono T."/>
            <person name="Mallez S."/>
            <person name="Zhang Y."/>
            <person name="Obille A."/>
            <person name="Becker A."/>
            <person name="Abrahante J.E."/>
            <person name="Garbe J."/>
            <person name="Badalamenti J.P."/>
            <person name="Herman A."/>
            <person name="Mangelson H."/>
            <person name="Liachko I."/>
            <person name="Sullivan S."/>
            <person name="Sone E.D."/>
            <person name="Koren S."/>
            <person name="Silverstein K.A.T."/>
            <person name="Beckman K.B."/>
            <person name="Gohl D.M."/>
        </authorList>
    </citation>
    <scope>NUCLEOTIDE SEQUENCE</scope>
    <source>
        <strain evidence="11">Duluth1</strain>
        <tissue evidence="11">Whole animal</tissue>
    </source>
</reference>
<evidence type="ECO:0000256" key="1">
    <source>
        <dbReference type="ARBA" id="ARBA00004323"/>
    </source>
</evidence>
<dbReference type="Proteomes" id="UP000828390">
    <property type="component" value="Unassembled WGS sequence"/>
</dbReference>
<organism evidence="11 12">
    <name type="scientific">Dreissena polymorpha</name>
    <name type="common">Zebra mussel</name>
    <name type="synonym">Mytilus polymorpha</name>
    <dbReference type="NCBI Taxonomy" id="45954"/>
    <lineage>
        <taxon>Eukaryota</taxon>
        <taxon>Metazoa</taxon>
        <taxon>Spiralia</taxon>
        <taxon>Lophotrochozoa</taxon>
        <taxon>Mollusca</taxon>
        <taxon>Bivalvia</taxon>
        <taxon>Autobranchia</taxon>
        <taxon>Heteroconchia</taxon>
        <taxon>Euheterodonta</taxon>
        <taxon>Imparidentia</taxon>
        <taxon>Neoheterodontei</taxon>
        <taxon>Myida</taxon>
        <taxon>Dreissenoidea</taxon>
        <taxon>Dreissenidae</taxon>
        <taxon>Dreissena</taxon>
    </lineage>
</organism>